<dbReference type="OrthoDB" id="677051at2"/>
<proteinExistence type="predicted"/>
<organism evidence="1 2">
    <name type="scientific">Saltatorellus ferox</name>
    <dbReference type="NCBI Taxonomy" id="2528018"/>
    <lineage>
        <taxon>Bacteria</taxon>
        <taxon>Pseudomonadati</taxon>
        <taxon>Planctomycetota</taxon>
        <taxon>Planctomycetia</taxon>
        <taxon>Planctomycetia incertae sedis</taxon>
        <taxon>Saltatorellus</taxon>
    </lineage>
</organism>
<dbReference type="Pfam" id="PF11009">
    <property type="entry name" value="BrxC"/>
    <property type="match status" value="1"/>
</dbReference>
<keyword evidence="2" id="KW-1185">Reference proteome</keyword>
<accession>A0A518EL57</accession>
<name>A0A518EL57_9BACT</name>
<dbReference type="EMBL" id="CP036434">
    <property type="protein sequence ID" value="QDV04820.1"/>
    <property type="molecule type" value="Genomic_DNA"/>
</dbReference>
<evidence type="ECO:0008006" key="3">
    <source>
        <dbReference type="Google" id="ProtNLM"/>
    </source>
</evidence>
<evidence type="ECO:0000313" key="1">
    <source>
        <dbReference type="EMBL" id="QDV04820.1"/>
    </source>
</evidence>
<dbReference type="RefSeq" id="WP_145194263.1">
    <property type="nucleotide sequence ID" value="NZ_CP036434.1"/>
</dbReference>
<evidence type="ECO:0000313" key="2">
    <source>
        <dbReference type="Proteomes" id="UP000320390"/>
    </source>
</evidence>
<protein>
    <recommendedName>
        <fullName evidence="3">Bacillithiol system protein YtxJ</fullName>
    </recommendedName>
</protein>
<dbReference type="Proteomes" id="UP000320390">
    <property type="component" value="Chromosome"/>
</dbReference>
<gene>
    <name evidence="1" type="ORF">Poly30_03140</name>
</gene>
<dbReference type="InterPro" id="IPR022551">
    <property type="entry name" value="BrxC"/>
</dbReference>
<sequence>MTTSREIQLPSDPAAAAAALREASMETDVVVFKKSPICPVSTRAEFEFKTWLKSVPDSETTRFAMIDVIAEKPLARGLTAELGIDHQSPQALWFSGGEMSWHDSHGALTRDRFAAGAGA</sequence>
<dbReference type="Gene3D" id="3.40.30.10">
    <property type="entry name" value="Glutaredoxin"/>
    <property type="match status" value="1"/>
</dbReference>
<reference evidence="1 2" key="1">
    <citation type="submission" date="2019-02" db="EMBL/GenBank/DDBJ databases">
        <title>Deep-cultivation of Planctomycetes and their phenomic and genomic characterization uncovers novel biology.</title>
        <authorList>
            <person name="Wiegand S."/>
            <person name="Jogler M."/>
            <person name="Boedeker C."/>
            <person name="Pinto D."/>
            <person name="Vollmers J."/>
            <person name="Rivas-Marin E."/>
            <person name="Kohn T."/>
            <person name="Peeters S.H."/>
            <person name="Heuer A."/>
            <person name="Rast P."/>
            <person name="Oberbeckmann S."/>
            <person name="Bunk B."/>
            <person name="Jeske O."/>
            <person name="Meyerdierks A."/>
            <person name="Storesund J.E."/>
            <person name="Kallscheuer N."/>
            <person name="Luecker S."/>
            <person name="Lage O.M."/>
            <person name="Pohl T."/>
            <person name="Merkel B.J."/>
            <person name="Hornburger P."/>
            <person name="Mueller R.-W."/>
            <person name="Bruemmer F."/>
            <person name="Labrenz M."/>
            <person name="Spormann A.M."/>
            <person name="Op den Camp H."/>
            <person name="Overmann J."/>
            <person name="Amann R."/>
            <person name="Jetten M.S.M."/>
            <person name="Mascher T."/>
            <person name="Medema M.H."/>
            <person name="Devos D.P."/>
            <person name="Kaster A.-K."/>
            <person name="Ovreas L."/>
            <person name="Rohde M."/>
            <person name="Galperin M.Y."/>
            <person name="Jogler C."/>
        </authorList>
    </citation>
    <scope>NUCLEOTIDE SEQUENCE [LARGE SCALE GENOMIC DNA]</scope>
    <source>
        <strain evidence="1 2">Poly30</strain>
    </source>
</reference>
<dbReference type="AlphaFoldDB" id="A0A518EL57"/>